<dbReference type="Pfam" id="PF01841">
    <property type="entry name" value="Transglut_core"/>
    <property type="match status" value="1"/>
</dbReference>
<proteinExistence type="predicted"/>
<dbReference type="SUPFAM" id="SSF54001">
    <property type="entry name" value="Cysteine proteinases"/>
    <property type="match status" value="1"/>
</dbReference>
<feature type="transmembrane region" description="Helical" evidence="2">
    <location>
        <begin position="116"/>
        <end position="142"/>
    </location>
</feature>
<feature type="transmembrane region" description="Helical" evidence="2">
    <location>
        <begin position="180"/>
        <end position="199"/>
    </location>
</feature>
<dbReference type="InterPro" id="IPR038765">
    <property type="entry name" value="Papain-like_cys_pep_sf"/>
</dbReference>
<dbReference type="InterPro" id="IPR002931">
    <property type="entry name" value="Transglutaminase-like"/>
</dbReference>
<dbReference type="RefSeq" id="WP_108962900.1">
    <property type="nucleotide sequence ID" value="NZ_QEFB01000007.1"/>
</dbReference>
<feature type="transmembrane region" description="Helical" evidence="2">
    <location>
        <begin position="234"/>
        <end position="253"/>
    </location>
</feature>
<evidence type="ECO:0000313" key="5">
    <source>
        <dbReference type="Proteomes" id="UP000244962"/>
    </source>
</evidence>
<feature type="region of interest" description="Disordered" evidence="1">
    <location>
        <begin position="827"/>
        <end position="858"/>
    </location>
</feature>
<feature type="compositionally biased region" description="Basic and acidic residues" evidence="1">
    <location>
        <begin position="614"/>
        <end position="629"/>
    </location>
</feature>
<dbReference type="Proteomes" id="UP000244962">
    <property type="component" value="Unassembled WGS sequence"/>
</dbReference>
<dbReference type="InterPro" id="IPR052901">
    <property type="entry name" value="Bact_TGase-like"/>
</dbReference>
<gene>
    <name evidence="4" type="ORF">DF223_08975</name>
</gene>
<name>A0A2U1TE50_9MICO</name>
<feature type="compositionally biased region" description="Pro residues" evidence="1">
    <location>
        <begin position="45"/>
        <end position="54"/>
    </location>
</feature>
<dbReference type="SMART" id="SM00460">
    <property type="entry name" value="TGc"/>
    <property type="match status" value="1"/>
</dbReference>
<keyword evidence="5" id="KW-1185">Reference proteome</keyword>
<feature type="compositionally biased region" description="Basic residues" evidence="1">
    <location>
        <begin position="27"/>
        <end position="36"/>
    </location>
</feature>
<comment type="caution">
    <text evidence="4">The sequence shown here is derived from an EMBL/GenBank/DDBJ whole genome shotgun (WGS) entry which is preliminary data.</text>
</comment>
<dbReference type="PANTHER" id="PTHR42736:SF1">
    <property type="entry name" value="PROTEIN-GLUTAMINE GAMMA-GLUTAMYLTRANSFERASE"/>
    <property type="match status" value="1"/>
</dbReference>
<evidence type="ECO:0000256" key="1">
    <source>
        <dbReference type="SAM" id="MobiDB-lite"/>
    </source>
</evidence>
<feature type="region of interest" description="Disordered" evidence="1">
    <location>
        <begin position="1"/>
        <end position="56"/>
    </location>
</feature>
<feature type="transmembrane region" description="Helical" evidence="2">
    <location>
        <begin position="274"/>
        <end position="296"/>
    </location>
</feature>
<feature type="transmembrane region" description="Helical" evidence="2">
    <location>
        <begin position="211"/>
        <end position="228"/>
    </location>
</feature>
<evidence type="ECO:0000259" key="3">
    <source>
        <dbReference type="SMART" id="SM00460"/>
    </source>
</evidence>
<feature type="transmembrane region" description="Helical" evidence="2">
    <location>
        <begin position="154"/>
        <end position="174"/>
    </location>
</feature>
<feature type="domain" description="Transglutaminase-like" evidence="3">
    <location>
        <begin position="544"/>
        <end position="614"/>
    </location>
</feature>
<feature type="compositionally biased region" description="Basic and acidic residues" evidence="1">
    <location>
        <begin position="1"/>
        <end position="10"/>
    </location>
</feature>
<accession>A0A2U1TE50</accession>
<feature type="transmembrane region" description="Helical" evidence="2">
    <location>
        <begin position="90"/>
        <end position="110"/>
    </location>
</feature>
<feature type="transmembrane region" description="Helical" evidence="2">
    <location>
        <begin position="63"/>
        <end position="83"/>
    </location>
</feature>
<feature type="compositionally biased region" description="Low complexity" evidence="1">
    <location>
        <begin position="830"/>
        <end position="840"/>
    </location>
</feature>
<keyword evidence="2" id="KW-1133">Transmembrane helix</keyword>
<keyword evidence="2" id="KW-0472">Membrane</keyword>
<protein>
    <recommendedName>
        <fullName evidence="3">Transglutaminase-like domain-containing protein</fullName>
    </recommendedName>
</protein>
<feature type="compositionally biased region" description="Basic residues" evidence="1">
    <location>
        <begin position="842"/>
        <end position="852"/>
    </location>
</feature>
<feature type="region of interest" description="Disordered" evidence="1">
    <location>
        <begin position="611"/>
        <end position="662"/>
    </location>
</feature>
<dbReference type="Gene3D" id="3.10.620.30">
    <property type="match status" value="1"/>
</dbReference>
<dbReference type="AlphaFoldDB" id="A0A2U1TE50"/>
<evidence type="ECO:0000256" key="2">
    <source>
        <dbReference type="SAM" id="Phobius"/>
    </source>
</evidence>
<feature type="region of interest" description="Disordered" evidence="1">
    <location>
        <begin position="750"/>
        <end position="770"/>
    </location>
</feature>
<feature type="transmembrane region" description="Helical" evidence="2">
    <location>
        <begin position="672"/>
        <end position="697"/>
    </location>
</feature>
<feature type="compositionally biased region" description="Polar residues" evidence="1">
    <location>
        <begin position="750"/>
        <end position="760"/>
    </location>
</feature>
<keyword evidence="2" id="KW-0812">Transmembrane</keyword>
<reference evidence="5" key="1">
    <citation type="submission" date="2018-04" db="EMBL/GenBank/DDBJ databases">
        <authorList>
            <person name="Liu S."/>
            <person name="Wang Z."/>
            <person name="Li J."/>
        </authorList>
    </citation>
    <scope>NUCLEOTIDE SEQUENCE [LARGE SCALE GENOMIC DNA]</scope>
    <source>
        <strain evidence="5">622</strain>
    </source>
</reference>
<evidence type="ECO:0000313" key="4">
    <source>
        <dbReference type="EMBL" id="PWC07090.1"/>
    </source>
</evidence>
<dbReference type="EMBL" id="QEFB01000007">
    <property type="protein sequence ID" value="PWC07090.1"/>
    <property type="molecule type" value="Genomic_DNA"/>
</dbReference>
<dbReference type="PANTHER" id="PTHR42736">
    <property type="entry name" value="PROTEIN-GLUTAMINE GAMMA-GLUTAMYLTRANSFERASE"/>
    <property type="match status" value="1"/>
</dbReference>
<sequence>MSEPIDDRTVRAAKPAPAPAEPSVGTTRRKKPKMPKLSRSGARPPRAPGVPAPQLPRGTVSAATWRDLAVVTALSLVGVWGFAPAFGDTGYLLAGIGGVLVGTGAGYLSHRFRLNAFVTALGAIAVYFILGSALAMPGYALFAVLPTLQTLRGLALGSVFGWADIVTLAAPVGAPDYITVLPYAAGWLVGLVSAVLVLRWMPRHDRTPLRLAILLIGPILLYVMGVLIGTQTPFLATLRGIAFAVVALVWLGWRKGSANNASLQERKGLNRNKLIGTAIIVVAATLVTGLAGSALVPAPESRFVLREKVVPPFDPEDYPSPLAGFRKYTKDLGESELMTVTGLKAADKIRLAVMDTYDGRLWDVAGPETQTGGSGSFSLVGERMPDAPLLVSESSRSVTVSVGAYSGVWVPVVGYPTKLTLPTEPEDKTQDLRYNAATATTVLTSGVDKGYSYSFDAQIQDVYSDEALKNVPTADVTLPAVDKVPDVVTAKAAEYVGTATTPVAQLREIERQLKANGFLSHGLASDAVPSRAGHGADRIEELFTRNQMIGDEEQFAAAFALMARSLGYPARVVMGFAPENIEEGAEVTVTGEDITAWVEVPFEGVGWISFSPTPDEKEIPQDQNPKPKTEPQPQVRQPPRAEKQAEDLLTNVDINDSDDEKKDDDAFELPGWLVAILWIVGVPLVLYLVPLLVIALIKSRRRKRRREAATADARAAGAWDEALDSFTELGFSVPAVGTRGMLARDLGTQVSSHATAQGESTDAGASDGEDAGTVLTRLADGADEAVFAGVDATDEHVDGLWQASERSSVAAAAAVGWWRRQLSRFRVSSRKTGSTTGSTRQAAHKGRSRRRAKGESQK</sequence>
<organism evidence="4 5">
    <name type="scientific">Mycetocola zhujimingii</name>
    <dbReference type="NCBI Taxonomy" id="2079792"/>
    <lineage>
        <taxon>Bacteria</taxon>
        <taxon>Bacillati</taxon>
        <taxon>Actinomycetota</taxon>
        <taxon>Actinomycetes</taxon>
        <taxon>Micrococcales</taxon>
        <taxon>Microbacteriaceae</taxon>
        <taxon>Mycetocola</taxon>
    </lineage>
</organism>